<dbReference type="PANTHER" id="PTHR11461">
    <property type="entry name" value="SERINE PROTEASE INHIBITOR, SERPIN"/>
    <property type="match status" value="1"/>
</dbReference>
<dbReference type="InterPro" id="IPR036186">
    <property type="entry name" value="Serpin_sf"/>
</dbReference>
<organism evidence="6 7">
    <name type="scientific">Lolium multiflorum</name>
    <name type="common">Italian ryegrass</name>
    <name type="synonym">Lolium perenne subsp. multiflorum</name>
    <dbReference type="NCBI Taxonomy" id="4521"/>
    <lineage>
        <taxon>Eukaryota</taxon>
        <taxon>Viridiplantae</taxon>
        <taxon>Streptophyta</taxon>
        <taxon>Embryophyta</taxon>
        <taxon>Tracheophyta</taxon>
        <taxon>Spermatophyta</taxon>
        <taxon>Magnoliopsida</taxon>
        <taxon>Liliopsida</taxon>
        <taxon>Poales</taxon>
        <taxon>Poaceae</taxon>
        <taxon>BOP clade</taxon>
        <taxon>Pooideae</taxon>
        <taxon>Poodae</taxon>
        <taxon>Poeae</taxon>
        <taxon>Poeae Chloroplast Group 2 (Poeae type)</taxon>
        <taxon>Loliodinae</taxon>
        <taxon>Loliinae</taxon>
        <taxon>Lolium</taxon>
    </lineage>
</organism>
<dbReference type="Gene3D" id="2.30.39.10">
    <property type="entry name" value="Alpha-1-antitrypsin, domain 1"/>
    <property type="match status" value="1"/>
</dbReference>
<dbReference type="Gene3D" id="3.30.497.10">
    <property type="entry name" value="Antithrombin, subunit I, domain 2"/>
    <property type="match status" value="1"/>
</dbReference>
<evidence type="ECO:0000259" key="5">
    <source>
        <dbReference type="SMART" id="SM00093"/>
    </source>
</evidence>
<dbReference type="SUPFAM" id="SSF56574">
    <property type="entry name" value="Serpins"/>
    <property type="match status" value="1"/>
</dbReference>
<evidence type="ECO:0000313" key="7">
    <source>
        <dbReference type="Proteomes" id="UP001231189"/>
    </source>
</evidence>
<evidence type="ECO:0000256" key="2">
    <source>
        <dbReference type="ARBA" id="ARBA00022690"/>
    </source>
</evidence>
<evidence type="ECO:0000313" key="6">
    <source>
        <dbReference type="EMBL" id="KAK1645798.1"/>
    </source>
</evidence>
<dbReference type="InterPro" id="IPR042178">
    <property type="entry name" value="Serpin_sf_1"/>
</dbReference>
<reference evidence="6" key="1">
    <citation type="submission" date="2023-07" db="EMBL/GenBank/DDBJ databases">
        <title>A chromosome-level genome assembly of Lolium multiflorum.</title>
        <authorList>
            <person name="Chen Y."/>
            <person name="Copetti D."/>
            <person name="Kolliker R."/>
            <person name="Studer B."/>
        </authorList>
    </citation>
    <scope>NUCLEOTIDE SEQUENCE</scope>
    <source>
        <strain evidence="6">02402/16</strain>
        <tissue evidence="6">Leaf</tissue>
    </source>
</reference>
<keyword evidence="2" id="KW-0646">Protease inhibitor</keyword>
<dbReference type="Pfam" id="PF00079">
    <property type="entry name" value="Serpin"/>
    <property type="match status" value="1"/>
</dbReference>
<evidence type="ECO:0000256" key="1">
    <source>
        <dbReference type="ARBA" id="ARBA00009500"/>
    </source>
</evidence>
<dbReference type="PANTHER" id="PTHR11461:SF211">
    <property type="entry name" value="GH10112P-RELATED"/>
    <property type="match status" value="1"/>
</dbReference>
<proteinExistence type="inferred from homology"/>
<dbReference type="InterPro" id="IPR023796">
    <property type="entry name" value="Serpin_dom"/>
</dbReference>
<dbReference type="CDD" id="cd02043">
    <property type="entry name" value="serpinP_plants"/>
    <property type="match status" value="1"/>
</dbReference>
<comment type="similarity">
    <text evidence="1 4">Belongs to the serpin family.</text>
</comment>
<sequence length="366" mass="39244">MATTDIRLSIARQTRFALRLASAISSPSNADGAAGNAAFSPLSLHVALSLVAAGAGGATRDQLAAALGAEGPGEAESLHALAKRVVQLVVADASVEGGPRVAFANGVFVDTSLPLKPSFKEVAVGKYKAETNSVDFQTKAAEVAGEVNSWVEKLTAGLIKEILPQGSVDSSTRLVLGNALYFKGAWTEEFDASKTNEGEFYLLDGSSVQAPFMSSTDEQYISSRDNLKVLKLPYRQGGDLRRFSMYILLPDAHDGLWNLAERVSSEPEFLEKHIPTEKVPVGQFKLPKFKISFGFEASNLLKGLGLHLPFSTEADLSEMVDSEQKLCISSVFHKSFVEVNEEGTEAAAATAVTITRFECAPWRTIP</sequence>
<dbReference type="GO" id="GO:0005615">
    <property type="term" value="C:extracellular space"/>
    <property type="evidence" value="ECO:0007669"/>
    <property type="project" value="InterPro"/>
</dbReference>
<dbReference type="EMBL" id="JAUUTY010000004">
    <property type="protein sequence ID" value="KAK1645798.1"/>
    <property type="molecule type" value="Genomic_DNA"/>
</dbReference>
<dbReference type="Proteomes" id="UP001231189">
    <property type="component" value="Unassembled WGS sequence"/>
</dbReference>
<protein>
    <recommendedName>
        <fullName evidence="5">Serpin domain-containing protein</fullName>
    </recommendedName>
</protein>
<dbReference type="GO" id="GO:0004867">
    <property type="term" value="F:serine-type endopeptidase inhibitor activity"/>
    <property type="evidence" value="ECO:0007669"/>
    <property type="project" value="UniProtKB-KW"/>
</dbReference>
<comment type="caution">
    <text evidence="6">The sequence shown here is derived from an EMBL/GenBank/DDBJ whole genome shotgun (WGS) entry which is preliminary data.</text>
</comment>
<dbReference type="SMART" id="SM00093">
    <property type="entry name" value="SERPIN"/>
    <property type="match status" value="1"/>
</dbReference>
<evidence type="ECO:0000256" key="4">
    <source>
        <dbReference type="RuleBase" id="RU000411"/>
    </source>
</evidence>
<keyword evidence="3" id="KW-0722">Serine protease inhibitor</keyword>
<feature type="domain" description="Serpin" evidence="5">
    <location>
        <begin position="18"/>
        <end position="366"/>
    </location>
</feature>
<dbReference type="InterPro" id="IPR000215">
    <property type="entry name" value="Serpin_fam"/>
</dbReference>
<evidence type="ECO:0000256" key="3">
    <source>
        <dbReference type="ARBA" id="ARBA00022900"/>
    </source>
</evidence>
<dbReference type="AlphaFoldDB" id="A0AAD8W760"/>
<accession>A0AAD8W760</accession>
<gene>
    <name evidence="6" type="ORF">QYE76_063603</name>
</gene>
<dbReference type="FunFam" id="2.30.39.10:FF:000022">
    <property type="entry name" value="Os11g0230400 protein"/>
    <property type="match status" value="1"/>
</dbReference>
<keyword evidence="7" id="KW-1185">Reference proteome</keyword>
<name>A0AAD8W760_LOLMU</name>
<dbReference type="InterPro" id="IPR042185">
    <property type="entry name" value="Serpin_sf_2"/>
</dbReference>